<sequence length="188" mass="19685">MTTRLTGMALGAVTLALSAGAALAQGAPKPAAIPDIRGPNGVFSLLPDGANWTKFQTVRQIGVRCTDKACGGERVFCTIQTRADEQARPGVALADETAAKFGEGVIASAPKDFAASYVAPFAPKRFGPNAGHWAELKAEGEPGKLRFGLFLVAAKGYDVAFNCVTPSESWATHQPKIEALLASLKIEQ</sequence>
<proteinExistence type="predicted"/>
<comment type="caution">
    <text evidence="2">The sequence shown here is derived from an EMBL/GenBank/DDBJ whole genome shotgun (WGS) entry which is preliminary data.</text>
</comment>
<keyword evidence="1" id="KW-0732">Signal</keyword>
<dbReference type="EMBL" id="BSFF01000002">
    <property type="protein sequence ID" value="GLK56021.1"/>
    <property type="molecule type" value="Genomic_DNA"/>
</dbReference>
<accession>A0A9W6MSG2</accession>
<dbReference type="EMBL" id="JAFBCY010000001">
    <property type="protein sequence ID" value="MBM7850728.1"/>
    <property type="molecule type" value="Genomic_DNA"/>
</dbReference>
<dbReference type="AlphaFoldDB" id="A0A9W6MSG2"/>
<evidence type="ECO:0000313" key="5">
    <source>
        <dbReference type="Proteomes" id="UP001143400"/>
    </source>
</evidence>
<reference evidence="3 4" key="2">
    <citation type="submission" date="2021-01" db="EMBL/GenBank/DDBJ databases">
        <title>Genomic Encyclopedia of Type Strains, Phase IV (KMG-IV): sequencing the most valuable type-strain genomes for metagenomic binning, comparative biology and taxonomic classification.</title>
        <authorList>
            <person name="Goeker M."/>
        </authorList>
    </citation>
    <scope>NUCLEOTIDE SEQUENCE [LARGE SCALE GENOMIC DNA]</scope>
    <source>
        <strain evidence="3 4">DSM 6130</strain>
    </source>
</reference>
<dbReference type="Proteomes" id="UP001143400">
    <property type="component" value="Unassembled WGS sequence"/>
</dbReference>
<evidence type="ECO:0000313" key="3">
    <source>
        <dbReference type="EMBL" id="MBM7850728.1"/>
    </source>
</evidence>
<keyword evidence="4" id="KW-1185">Reference proteome</keyword>
<reference evidence="2" key="1">
    <citation type="journal article" date="2014" name="Int. J. Syst. Evol. Microbiol.">
        <title>Complete genome sequence of Corynebacterium casei LMG S-19264T (=DSM 44701T), isolated from a smear-ripened cheese.</title>
        <authorList>
            <consortium name="US DOE Joint Genome Institute (JGI-PGF)"/>
            <person name="Walter F."/>
            <person name="Albersmeier A."/>
            <person name="Kalinowski J."/>
            <person name="Ruckert C."/>
        </authorList>
    </citation>
    <scope>NUCLEOTIDE SEQUENCE</scope>
    <source>
        <strain evidence="2">VKM B-1606</strain>
    </source>
</reference>
<feature type="chain" id="PRO_5040916865" evidence="1">
    <location>
        <begin position="25"/>
        <end position="188"/>
    </location>
</feature>
<dbReference type="RefSeq" id="WP_246482326.1">
    <property type="nucleotide sequence ID" value="NZ_BSFF01000002.1"/>
</dbReference>
<protein>
    <submittedName>
        <fullName evidence="2">Uncharacterized protein</fullName>
    </submittedName>
</protein>
<dbReference type="Proteomes" id="UP000758856">
    <property type="component" value="Unassembled WGS sequence"/>
</dbReference>
<feature type="signal peptide" evidence="1">
    <location>
        <begin position="1"/>
        <end position="24"/>
    </location>
</feature>
<evidence type="ECO:0000256" key="1">
    <source>
        <dbReference type="SAM" id="SignalP"/>
    </source>
</evidence>
<organism evidence="2 5">
    <name type="scientific">Methylopila capsulata</name>
    <dbReference type="NCBI Taxonomy" id="61654"/>
    <lineage>
        <taxon>Bacteria</taxon>
        <taxon>Pseudomonadati</taxon>
        <taxon>Pseudomonadota</taxon>
        <taxon>Alphaproteobacteria</taxon>
        <taxon>Hyphomicrobiales</taxon>
        <taxon>Methylopilaceae</taxon>
        <taxon>Methylopila</taxon>
    </lineage>
</organism>
<gene>
    <name evidence="2" type="ORF">GCM10008170_20400</name>
    <name evidence="3" type="ORF">JOD31_000940</name>
</gene>
<name>A0A9W6MSG2_9HYPH</name>
<evidence type="ECO:0000313" key="2">
    <source>
        <dbReference type="EMBL" id="GLK56021.1"/>
    </source>
</evidence>
<evidence type="ECO:0000313" key="4">
    <source>
        <dbReference type="Proteomes" id="UP000758856"/>
    </source>
</evidence>
<reference evidence="2" key="3">
    <citation type="submission" date="2023-01" db="EMBL/GenBank/DDBJ databases">
        <authorList>
            <person name="Sun Q."/>
            <person name="Evtushenko L."/>
        </authorList>
    </citation>
    <scope>NUCLEOTIDE SEQUENCE</scope>
    <source>
        <strain evidence="2">VKM B-1606</strain>
    </source>
</reference>